<organism evidence="3 4">
    <name type="scientific">Moelleriella libera RCEF 2490</name>
    <dbReference type="NCBI Taxonomy" id="1081109"/>
    <lineage>
        <taxon>Eukaryota</taxon>
        <taxon>Fungi</taxon>
        <taxon>Dikarya</taxon>
        <taxon>Ascomycota</taxon>
        <taxon>Pezizomycotina</taxon>
        <taxon>Sordariomycetes</taxon>
        <taxon>Hypocreomycetidae</taxon>
        <taxon>Hypocreales</taxon>
        <taxon>Clavicipitaceae</taxon>
        <taxon>Moelleriella</taxon>
    </lineage>
</organism>
<evidence type="ECO:0000313" key="3">
    <source>
        <dbReference type="EMBL" id="KZZ87924.1"/>
    </source>
</evidence>
<comment type="caution">
    <text evidence="3">The sequence shown here is derived from an EMBL/GenBank/DDBJ whole genome shotgun (WGS) entry which is preliminary data.</text>
</comment>
<evidence type="ECO:0000256" key="2">
    <source>
        <dbReference type="SAM" id="SignalP"/>
    </source>
</evidence>
<keyword evidence="2" id="KW-0732">Signal</keyword>
<dbReference type="PANTHER" id="PTHR35204:SF1">
    <property type="entry name" value="ENTEROTOXIN"/>
    <property type="match status" value="1"/>
</dbReference>
<proteinExistence type="predicted"/>
<dbReference type="EMBL" id="AZGY01000033">
    <property type="protein sequence ID" value="KZZ87924.1"/>
    <property type="molecule type" value="Genomic_DNA"/>
</dbReference>
<accession>A0A167VRX7</accession>
<dbReference type="InterPro" id="IPR038921">
    <property type="entry name" value="YOR389W-like"/>
</dbReference>
<feature type="signal peptide" evidence="2">
    <location>
        <begin position="1"/>
        <end position="29"/>
    </location>
</feature>
<feature type="compositionally biased region" description="Basic and acidic residues" evidence="1">
    <location>
        <begin position="132"/>
        <end position="142"/>
    </location>
</feature>
<name>A0A167VRX7_9HYPO</name>
<reference evidence="3 4" key="1">
    <citation type="journal article" date="2016" name="Genome Biol. Evol.">
        <title>Divergent and convergent evolution of fungal pathogenicity.</title>
        <authorList>
            <person name="Shang Y."/>
            <person name="Xiao G."/>
            <person name="Zheng P."/>
            <person name="Cen K."/>
            <person name="Zhan S."/>
            <person name="Wang C."/>
        </authorList>
    </citation>
    <scope>NUCLEOTIDE SEQUENCE [LARGE SCALE GENOMIC DNA]</scope>
    <source>
        <strain evidence="3 4">RCEF 2490</strain>
    </source>
</reference>
<keyword evidence="4" id="KW-1185">Reference proteome</keyword>
<sequence>MTRSHMSNPAVMMLRALACLMLCGTLASARKVVLPDHATARKNSKHIFNAIDSAGRQWGSAIHHNGFSFIPTVIPKGTLLYHGGQSSTLPPTVEWMAFEVEHAEAFAFSQELPPSGQNERATADDQGQIPLHEPRSSSHNETRYERGYLQTYRAYRDVNVLYLDGMSAGKTWMGTLDTQDLVLRENQSIPDWGPSFGERERSVQICSLLADWGYDGLMRAEIGFEIMYCDFSSGVDLVAVKRSSIHQTGLLEPYTNIFQWSRAVAERYDGLGGDRVRLDFSSLVSCYFFPIDMSNPDPERPDLHRLASASIDELKDIKRHVKAVATTARRFTVNWQAAVDLITARYAKRLAVLANPDSPTELFKTELTTATQTYIDASPEPGDINKRGREGWNETRDALLACEKHYLLPTYLDQNRWGAQDWLIHTALRAVMSDICSTLFLAKSVTDQGGITGRNHDAAGGDVPLGLDQLREARTLFDELKKRLNWSTWRRPQLCRTDEVLLTAMWPWGSDEDHWNPECRKHDVVHSWRGGYWKPDWRYR</sequence>
<dbReference type="PANTHER" id="PTHR35204">
    <property type="entry name" value="YALI0A21131P"/>
    <property type="match status" value="1"/>
</dbReference>
<evidence type="ECO:0000256" key="1">
    <source>
        <dbReference type="SAM" id="MobiDB-lite"/>
    </source>
</evidence>
<dbReference type="STRING" id="1081109.A0A167VRX7"/>
<feature type="region of interest" description="Disordered" evidence="1">
    <location>
        <begin position="112"/>
        <end position="142"/>
    </location>
</feature>
<dbReference type="Proteomes" id="UP000078544">
    <property type="component" value="Unassembled WGS sequence"/>
</dbReference>
<protein>
    <submittedName>
        <fullName evidence="3">Uncharacterized protein</fullName>
    </submittedName>
</protein>
<evidence type="ECO:0000313" key="4">
    <source>
        <dbReference type="Proteomes" id="UP000078544"/>
    </source>
</evidence>
<gene>
    <name evidence="3" type="ORF">AAL_08255</name>
</gene>
<dbReference type="AlphaFoldDB" id="A0A167VRX7"/>
<dbReference type="OrthoDB" id="10261782at2759"/>
<feature type="chain" id="PRO_5007893611" evidence="2">
    <location>
        <begin position="30"/>
        <end position="540"/>
    </location>
</feature>